<comment type="similarity">
    <text evidence="8">Belongs to the QueC family.</text>
</comment>
<keyword evidence="12" id="KW-1185">Reference proteome</keyword>
<evidence type="ECO:0000256" key="2">
    <source>
        <dbReference type="ARBA" id="ARBA00022598"/>
    </source>
</evidence>
<keyword evidence="6" id="KW-0067">ATP-binding</keyword>
<dbReference type="SUPFAM" id="SSF52402">
    <property type="entry name" value="Adenine nucleotide alpha hydrolases-like"/>
    <property type="match status" value="1"/>
</dbReference>
<evidence type="ECO:0000256" key="1">
    <source>
        <dbReference type="ARBA" id="ARBA00005061"/>
    </source>
</evidence>
<keyword evidence="5" id="KW-0862">Zinc</keyword>
<evidence type="ECO:0000313" key="11">
    <source>
        <dbReference type="EMBL" id="KGK98224.1"/>
    </source>
</evidence>
<dbReference type="PANTHER" id="PTHR42914">
    <property type="entry name" value="7-CYANO-7-DEAZAGUANINE SYNTHASE"/>
    <property type="match status" value="1"/>
</dbReference>
<evidence type="ECO:0000256" key="10">
    <source>
        <dbReference type="ARBA" id="ARBA00047890"/>
    </source>
</evidence>
<dbReference type="OrthoDB" id="6532at2157"/>
<dbReference type="Pfam" id="PF06508">
    <property type="entry name" value="QueC"/>
    <property type="match status" value="2"/>
</dbReference>
<dbReference type="Proteomes" id="UP000029859">
    <property type="component" value="Unassembled WGS sequence"/>
</dbReference>
<dbReference type="GO" id="GO:0016874">
    <property type="term" value="F:ligase activity"/>
    <property type="evidence" value="ECO:0007669"/>
    <property type="project" value="UniProtKB-KW"/>
</dbReference>
<comment type="pathway">
    <text evidence="1">Purine metabolism; 7-cyano-7-deazaguanine biosynthesis.</text>
</comment>
<dbReference type="InterPro" id="IPR014729">
    <property type="entry name" value="Rossmann-like_a/b/a_fold"/>
</dbReference>
<evidence type="ECO:0000256" key="9">
    <source>
        <dbReference type="ARBA" id="ARBA00039149"/>
    </source>
</evidence>
<accession>A0A099SZX8</accession>
<dbReference type="AlphaFoldDB" id="A0A099SZX8"/>
<organism evidence="11 12">
    <name type="scientific">Methanococcoides methylutens</name>
    <dbReference type="NCBI Taxonomy" id="2226"/>
    <lineage>
        <taxon>Archaea</taxon>
        <taxon>Methanobacteriati</taxon>
        <taxon>Methanobacteriota</taxon>
        <taxon>Stenosarchaea group</taxon>
        <taxon>Methanomicrobia</taxon>
        <taxon>Methanosarcinales</taxon>
        <taxon>Methanosarcinaceae</taxon>
        <taxon>Methanococcoides</taxon>
    </lineage>
</organism>
<evidence type="ECO:0000256" key="7">
    <source>
        <dbReference type="ARBA" id="ARBA00037768"/>
    </source>
</evidence>
<dbReference type="EC" id="6.3.4.20" evidence="9"/>
<evidence type="ECO:0000256" key="6">
    <source>
        <dbReference type="ARBA" id="ARBA00022840"/>
    </source>
</evidence>
<comment type="caution">
    <text evidence="11">The sequence shown here is derived from an EMBL/GenBank/DDBJ whole genome shotgun (WGS) entry which is preliminary data.</text>
</comment>
<keyword evidence="2" id="KW-0436">Ligase</keyword>
<dbReference type="EMBL" id="JRHO01000014">
    <property type="protein sequence ID" value="KGK98224.1"/>
    <property type="molecule type" value="Genomic_DNA"/>
</dbReference>
<name>A0A099SZX8_METMT</name>
<protein>
    <recommendedName>
        <fullName evidence="9">7-cyano-7-deazaguanine synthase</fullName>
        <ecNumber evidence="9">6.3.4.20</ecNumber>
    </recommendedName>
</protein>
<evidence type="ECO:0000256" key="4">
    <source>
        <dbReference type="ARBA" id="ARBA00022741"/>
    </source>
</evidence>
<dbReference type="RefSeq" id="WP_048195555.1">
    <property type="nucleotide sequence ID" value="NZ_CAAGSM010000001.1"/>
</dbReference>
<dbReference type="InterPro" id="IPR018317">
    <property type="entry name" value="QueC"/>
</dbReference>
<comment type="function">
    <text evidence="7">Catalyzes the ATP-dependent conversion of 7-carboxy-7-deazaguanine (CDG) to 7-cyano-7-deazaguanine (preQ(0)).</text>
</comment>
<keyword evidence="3" id="KW-0479">Metal-binding</keyword>
<sequence>MSLKKNVMVLASGGIDSTACIHYYLSLGFNVKSFFVNFGQKSFKKEYESVQKVSSYYEIELSSIKCNFSNNFSNGEITGRNGFLVLSAIMANPHFKGLLSLGIHSGVPYYDCTPAFVHDMNRIVESYTDGQVNLDAPFLNWDKLMVYDYCKNEDVPVNLTYSCENGRFKPCGQCLSCLDRRILDASQKIRN</sequence>
<proteinExistence type="inferred from homology"/>
<dbReference type="PANTHER" id="PTHR42914:SF1">
    <property type="entry name" value="7-CYANO-7-DEAZAGUANINE SYNTHASE"/>
    <property type="match status" value="1"/>
</dbReference>
<evidence type="ECO:0000256" key="5">
    <source>
        <dbReference type="ARBA" id="ARBA00022833"/>
    </source>
</evidence>
<dbReference type="Gene3D" id="3.40.50.620">
    <property type="entry name" value="HUPs"/>
    <property type="match status" value="1"/>
</dbReference>
<comment type="catalytic activity">
    <reaction evidence="10">
        <text>7-carboxy-7-carbaguanine + NH4(+) + 2 ATP = 7-cyano-7-carbaguanine + 2 AMP + 2 diphosphate + 2 H(+)</text>
        <dbReference type="Rhea" id="RHEA:27982"/>
        <dbReference type="ChEBI" id="CHEBI:15378"/>
        <dbReference type="ChEBI" id="CHEBI:28938"/>
        <dbReference type="ChEBI" id="CHEBI:30616"/>
        <dbReference type="ChEBI" id="CHEBI:33019"/>
        <dbReference type="ChEBI" id="CHEBI:45075"/>
        <dbReference type="ChEBI" id="CHEBI:61036"/>
        <dbReference type="ChEBI" id="CHEBI:456215"/>
        <dbReference type="EC" id="6.3.4.20"/>
    </reaction>
</comment>
<evidence type="ECO:0000256" key="8">
    <source>
        <dbReference type="ARBA" id="ARBA00037993"/>
    </source>
</evidence>
<dbReference type="GO" id="GO:0046872">
    <property type="term" value="F:metal ion binding"/>
    <property type="evidence" value="ECO:0007669"/>
    <property type="project" value="UniProtKB-KW"/>
</dbReference>
<keyword evidence="4" id="KW-0547">Nucleotide-binding</keyword>
<evidence type="ECO:0000256" key="3">
    <source>
        <dbReference type="ARBA" id="ARBA00022723"/>
    </source>
</evidence>
<gene>
    <name evidence="11" type="ORF">LI82_10925</name>
</gene>
<reference evidence="11 12" key="1">
    <citation type="submission" date="2014-09" db="EMBL/GenBank/DDBJ databases">
        <title>Draft genome sequence of an obligately methylotrophic methanogen, Methanococcoides methylutens, isolated from marine sediment.</title>
        <authorList>
            <person name="Guan Y."/>
            <person name="Ngugi D.K."/>
            <person name="Blom J."/>
            <person name="Ali S."/>
            <person name="Ferry J.G."/>
            <person name="Stingl U."/>
        </authorList>
    </citation>
    <scope>NUCLEOTIDE SEQUENCE [LARGE SCALE GENOMIC DNA]</scope>
    <source>
        <strain evidence="11 12">DSM 2657</strain>
    </source>
</reference>
<dbReference type="GO" id="GO:0005524">
    <property type="term" value="F:ATP binding"/>
    <property type="evidence" value="ECO:0007669"/>
    <property type="project" value="UniProtKB-KW"/>
</dbReference>
<evidence type="ECO:0000313" key="12">
    <source>
        <dbReference type="Proteomes" id="UP000029859"/>
    </source>
</evidence>